<proteinExistence type="predicted"/>
<dbReference type="InterPro" id="IPR036291">
    <property type="entry name" value="NAD(P)-bd_dom_sf"/>
</dbReference>
<dbReference type="InterPro" id="IPR051397">
    <property type="entry name" value="Zn-ADH-like_protein"/>
</dbReference>
<dbReference type="EMBL" id="LR215729">
    <property type="protein sequence ID" value="VEV98289.1"/>
    <property type="molecule type" value="Genomic_DNA"/>
</dbReference>
<sequence length="320" mass="32860">MIKAAIVHAFGEPPIFGEIATPIIQPGEVLVQVKAAALSQLVRAQASGKHYSSGKTMPMVPGADGVGVLADGSRVYFAFPRGPVGAMAQTVAVSADQCVGLPDSVDDITAAAIANPGMSSWAALQERAHFKAGESVLINGAAGVSGRLAIQVARYLGASRIIATARNPLVEGDLRKLGADHFICLDQPVEQLTAAFREEIQGGGIDVVLDYLWGAPADCFINAAVSYGSGKAAPRIRFVNIGGLAGPSLALAAGPLRGSGLEIMGSGLGSISNADLVKVVGQLLNAIAPAGLKVEAQAVALDQVEEAWSRTTDERIVFTV</sequence>
<dbReference type="InterPro" id="IPR011032">
    <property type="entry name" value="GroES-like_sf"/>
</dbReference>
<dbReference type="PANTHER" id="PTHR43677">
    <property type="entry name" value="SHORT-CHAIN DEHYDROGENASE/REDUCTASE"/>
    <property type="match status" value="1"/>
</dbReference>
<evidence type="ECO:0000259" key="1">
    <source>
        <dbReference type="SMART" id="SM00829"/>
    </source>
</evidence>
<dbReference type="Gene3D" id="3.40.50.720">
    <property type="entry name" value="NAD(P)-binding Rossmann-like Domain"/>
    <property type="match status" value="1"/>
</dbReference>
<protein>
    <submittedName>
        <fullName evidence="2">Alcohol dehydrogenase</fullName>
    </submittedName>
</protein>
<dbReference type="PANTHER" id="PTHR43677:SF11">
    <property type="entry name" value="ZINC-CONTAINING ALCOHOL DEHYDROGENASE"/>
    <property type="match status" value="1"/>
</dbReference>
<name>A0A653E6C2_9PSED</name>
<dbReference type="GO" id="GO:0016491">
    <property type="term" value="F:oxidoreductase activity"/>
    <property type="evidence" value="ECO:0007669"/>
    <property type="project" value="InterPro"/>
</dbReference>
<organism evidence="2">
    <name type="scientific">Pseudomonas marincola</name>
    <dbReference type="NCBI Taxonomy" id="437900"/>
    <lineage>
        <taxon>Bacteria</taxon>
        <taxon>Pseudomonadati</taxon>
        <taxon>Pseudomonadota</taxon>
        <taxon>Gammaproteobacteria</taxon>
        <taxon>Pseudomonadales</taxon>
        <taxon>Pseudomonadaceae</taxon>
        <taxon>Pseudomonas</taxon>
    </lineage>
</organism>
<reference evidence="2" key="1">
    <citation type="submission" date="2019-02" db="EMBL/GenBank/DDBJ databases">
        <authorList>
            <consortium name="Genoscope - CEA"/>
            <person name="William W."/>
        </authorList>
    </citation>
    <scope>NUCLEOTIDE SEQUENCE [LARGE SCALE GENOMIC DNA]</scope>
    <source>
        <strain evidence="2">YSy11</strain>
    </source>
</reference>
<dbReference type="InterPro" id="IPR013149">
    <property type="entry name" value="ADH-like_C"/>
</dbReference>
<accession>A0A653E6C2</accession>
<gene>
    <name evidence="2" type="ORF">PMYSY11_3245</name>
</gene>
<dbReference type="AlphaFoldDB" id="A0A653E6C2"/>
<dbReference type="SMART" id="SM00829">
    <property type="entry name" value="PKS_ER"/>
    <property type="match status" value="1"/>
</dbReference>
<feature type="domain" description="Enoyl reductase (ER)" evidence="1">
    <location>
        <begin position="11"/>
        <end position="318"/>
    </location>
</feature>
<dbReference type="Gene3D" id="3.90.180.10">
    <property type="entry name" value="Medium-chain alcohol dehydrogenases, catalytic domain"/>
    <property type="match status" value="1"/>
</dbReference>
<dbReference type="SUPFAM" id="SSF50129">
    <property type="entry name" value="GroES-like"/>
    <property type="match status" value="1"/>
</dbReference>
<evidence type="ECO:0000313" key="2">
    <source>
        <dbReference type="EMBL" id="VEV98289.1"/>
    </source>
</evidence>
<dbReference type="Pfam" id="PF00107">
    <property type="entry name" value="ADH_zinc_N"/>
    <property type="match status" value="1"/>
</dbReference>
<dbReference type="InterPro" id="IPR020843">
    <property type="entry name" value="ER"/>
</dbReference>
<dbReference type="SUPFAM" id="SSF51735">
    <property type="entry name" value="NAD(P)-binding Rossmann-fold domains"/>
    <property type="match status" value="1"/>
</dbReference>
<dbReference type="RefSeq" id="WP_239655551.1">
    <property type="nucleotide sequence ID" value="NZ_LR215729.2"/>
</dbReference>